<dbReference type="Proteomes" id="UP001056619">
    <property type="component" value="Plasmid plas1"/>
</dbReference>
<evidence type="ECO:0000256" key="1">
    <source>
        <dbReference type="SAM" id="MobiDB-lite"/>
    </source>
</evidence>
<proteinExistence type="predicted"/>
<keyword evidence="4" id="KW-1185">Reference proteome</keyword>
<keyword evidence="2" id="KW-0732">Signal</keyword>
<name>A0ABY4UEQ6_9SPHN</name>
<feature type="region of interest" description="Disordered" evidence="1">
    <location>
        <begin position="33"/>
        <end position="64"/>
    </location>
</feature>
<accession>A0ABY4UEQ6</accession>
<feature type="chain" id="PRO_5046486397" description="Fimbria/pilus outer membrane usher protein" evidence="2">
    <location>
        <begin position="30"/>
        <end position="868"/>
    </location>
</feature>
<dbReference type="InterPro" id="IPR000015">
    <property type="entry name" value="Fimb_usher"/>
</dbReference>
<keyword evidence="3" id="KW-0614">Plasmid</keyword>
<dbReference type="PANTHER" id="PTHR30451:SF5">
    <property type="entry name" value="SLR0019 PROTEIN"/>
    <property type="match status" value="1"/>
</dbReference>
<evidence type="ECO:0000313" key="4">
    <source>
        <dbReference type="Proteomes" id="UP001056619"/>
    </source>
</evidence>
<organism evidence="3 4">
    <name type="scientific">Qipengyuania citrea</name>
    <dbReference type="NCBI Taxonomy" id="225971"/>
    <lineage>
        <taxon>Bacteria</taxon>
        <taxon>Pseudomonadati</taxon>
        <taxon>Pseudomonadota</taxon>
        <taxon>Alphaproteobacteria</taxon>
        <taxon>Sphingomonadales</taxon>
        <taxon>Erythrobacteraceae</taxon>
        <taxon>Qipengyuania</taxon>
    </lineage>
</organism>
<reference evidence="3 4" key="1">
    <citation type="submission" date="2022-06" db="EMBL/GenBank/DDBJ databases">
        <authorList>
            <person name="Liu G."/>
        </authorList>
    </citation>
    <scope>NUCLEOTIDE SEQUENCE [LARGE SCALE GENOMIC DNA]</scope>
    <source>
        <strain evidence="3 4">E4</strain>
        <plasmid evidence="3 4">plas1</plasmid>
    </source>
</reference>
<dbReference type="RefSeq" id="WP_301643285.1">
    <property type="nucleotide sequence ID" value="NZ_CP098495.1"/>
</dbReference>
<feature type="signal peptide" evidence="2">
    <location>
        <begin position="1"/>
        <end position="29"/>
    </location>
</feature>
<evidence type="ECO:0008006" key="5">
    <source>
        <dbReference type="Google" id="ProtNLM"/>
    </source>
</evidence>
<dbReference type="PANTHER" id="PTHR30451">
    <property type="entry name" value="OUTER MEMBRANE USHER PROTEIN"/>
    <property type="match status" value="1"/>
</dbReference>
<gene>
    <name evidence="3" type="ORF">NCF85_15845</name>
</gene>
<sequence length="868" mass="93814">MTVPVSVSRLAITAALIAAFVCAPDKVMAQNVAPSSVPATPPEVPGERDDKVLPEPPPQEPAAQDTDALFRQVFGRDRPAVAAGDYAVVIDTVYVGDYRIDPQTNGGSISSDFVGQVLSPITIGETREKLRSMVDDPVVSFDQLRELGLSIEFDPAQLALRISIPPGQRTVRELLLRTAGRRGASKLVQPADFSALLSVRGGVDYIFDSNTLDTGLHGFGAVIDAAINIKGFALEGQFIYDETRNRAWSRRDIRLTYDWIDELIRFEAGDLSVGRRPLQDTPRMAGLAAYREFPINPYRQIRPVSERGFELSAPARVEILVNGVPSKTLALDPGRYNLRDFPLVPSAANELELRVRYIDGRVETLYFSAFTDIDLLEPGLSDFAINVGLPYRDNDGARVYDNGNYNVLGYYRRGITPTFTAGINWEGDRYFDTIGAEATWASPFGSFLLNVATNIREPGPHTGRASLQYSWRDVDPDRGRSIDAQVILTGEDYRTLNQLFGGSLVDFSAQARAGQAFGRSLRAQIFGGYESGEEIGSRTFAGASISRQFDFGNVGLSGEYLRSANDEDAVVVRLSLSVPIGRGAVTGNYSTRDNAARLDYTRLGAVGVGSLGYATGIERRDDFNRQFARATYLGNRFEASVDASRGQGAGGRRDLRSSLSFGTALVMADGTFAIGRPVSNSFAIVGLNSEAGDYRLAVEPRVSFGGTEKSYNAYSGLLGPAVVPTLTPYFDRSIQVEAPGAPVGTSLGGTVFSVRPGYRTGHKLVVGSGANAAAVGSLQLPDGAPLAFASGTVRRADRASDEEFPPVFTNRTGRFFVEGLEAGETYLLVFTIEGEIFEAQIVLPEEAIGIVRFNELIALANADTMTGD</sequence>
<dbReference type="EMBL" id="CP098495">
    <property type="protein sequence ID" value="USA63200.1"/>
    <property type="molecule type" value="Genomic_DNA"/>
</dbReference>
<evidence type="ECO:0000313" key="3">
    <source>
        <dbReference type="EMBL" id="USA63200.1"/>
    </source>
</evidence>
<protein>
    <recommendedName>
        <fullName evidence="5">Fimbria/pilus outer membrane usher protein</fullName>
    </recommendedName>
</protein>
<geneLocation type="plasmid" evidence="3 4">
    <name>plas1</name>
</geneLocation>
<evidence type="ECO:0000256" key="2">
    <source>
        <dbReference type="SAM" id="SignalP"/>
    </source>
</evidence>